<feature type="transmembrane region" description="Helical" evidence="19">
    <location>
        <begin position="77"/>
        <end position="95"/>
    </location>
</feature>
<evidence type="ECO:0000256" key="6">
    <source>
        <dbReference type="ARBA" id="ARBA00012487"/>
    </source>
</evidence>
<feature type="transmembrane region" description="Helical" evidence="19">
    <location>
        <begin position="202"/>
        <end position="222"/>
    </location>
</feature>
<keyword evidence="12 18" id="KW-0548">Nucleotidyltransferase</keyword>
<sequence>MLKWRILTALILIPFVLWGILSLQATSFAVLSAIILLIGAHEWTALCPFPKYTQQAVFLGCYIAILCLLSYFKQPYILFAALIFWIIAAIGLSRYSNKPVKWLNAPLIKGAIGLLLLPSAWYGLNVIHRAEEGPVWLIICLVIIWATDTFAYFTGRIIGKRPLAPFISPKKTIEGFWGGVIGALLLAFIAFFTNMLPSHHSLGIWLTVVLGTILLAVVGDLFESLMKRLAGVKDSGKLLPGHGGVLDRLDSLIAAAPFFALAMSWIQRSL</sequence>
<reference evidence="21" key="2">
    <citation type="journal article" date="2016" name="Genome Announc.">
        <title>Draft Genome Sequences of Two Novel Amoeba-Resistant Intranuclear Bacteria, 'Candidatus Berkiella cookevillensis' and 'Candidatus Berkiella aquae'.</title>
        <authorList>
            <person name="Mehari Y.T."/>
            <person name="Arivett B.A."/>
            <person name="Farone A.L."/>
            <person name="Gunderson J.H."/>
            <person name="Farone M.B."/>
        </authorList>
    </citation>
    <scope>NUCLEOTIDE SEQUENCE</scope>
    <source>
        <strain evidence="21">HT99</strain>
    </source>
</reference>
<evidence type="ECO:0000256" key="9">
    <source>
        <dbReference type="ARBA" id="ARBA00022516"/>
    </source>
</evidence>
<evidence type="ECO:0000256" key="15">
    <source>
        <dbReference type="ARBA" id="ARBA00023136"/>
    </source>
</evidence>
<organism evidence="20">
    <name type="scientific">Candidatus Berkiella aquae</name>
    <dbReference type="NCBI Taxonomy" id="295108"/>
    <lineage>
        <taxon>Bacteria</taxon>
        <taxon>Pseudomonadati</taxon>
        <taxon>Pseudomonadota</taxon>
        <taxon>Gammaproteobacteria</taxon>
        <taxon>Candidatus Berkiellales</taxon>
        <taxon>Candidatus Berkiellaceae</taxon>
        <taxon>Candidatus Berkiella</taxon>
    </lineage>
</organism>
<keyword evidence="10 18" id="KW-0808">Transferase</keyword>
<evidence type="ECO:0000256" key="19">
    <source>
        <dbReference type="SAM" id="Phobius"/>
    </source>
</evidence>
<dbReference type="GO" id="GO:0005886">
    <property type="term" value="C:plasma membrane"/>
    <property type="evidence" value="ECO:0007669"/>
    <property type="project" value="UniProtKB-SubCell"/>
</dbReference>
<evidence type="ECO:0000256" key="17">
    <source>
        <dbReference type="ARBA" id="ARBA00023264"/>
    </source>
</evidence>
<dbReference type="PATRIC" id="fig|1590043.3.peg.1767"/>
<feature type="transmembrane region" description="Helical" evidence="19">
    <location>
        <begin position="12"/>
        <end position="40"/>
    </location>
</feature>
<keyword evidence="14" id="KW-0443">Lipid metabolism</keyword>
<name>A0A0Q9YWU2_9GAMM</name>
<comment type="pathway">
    <text evidence="3 18">Phospholipid metabolism; CDP-diacylglycerol biosynthesis; CDP-diacylglycerol from sn-glycerol 3-phosphate: step 3/3.</text>
</comment>
<evidence type="ECO:0000256" key="5">
    <source>
        <dbReference type="ARBA" id="ARBA00010185"/>
    </source>
</evidence>
<keyword evidence="8" id="KW-1003">Cell membrane</keyword>
<dbReference type="PANTHER" id="PTHR46382">
    <property type="entry name" value="PHOSPHATIDATE CYTIDYLYLTRANSFERASE"/>
    <property type="match status" value="1"/>
</dbReference>
<protein>
    <recommendedName>
        <fullName evidence="7 18">Phosphatidate cytidylyltransferase</fullName>
        <ecNumber evidence="6 18">2.7.7.41</ecNumber>
    </recommendedName>
</protein>
<keyword evidence="22" id="KW-1185">Reference proteome</keyword>
<comment type="pathway">
    <text evidence="4">Lipid metabolism.</text>
</comment>
<evidence type="ECO:0000256" key="2">
    <source>
        <dbReference type="ARBA" id="ARBA00004651"/>
    </source>
</evidence>
<dbReference type="PROSITE" id="PS01315">
    <property type="entry name" value="CDS"/>
    <property type="match status" value="1"/>
</dbReference>
<evidence type="ECO:0000313" key="22">
    <source>
        <dbReference type="Proteomes" id="UP000051497"/>
    </source>
</evidence>
<comment type="caution">
    <text evidence="20">The sequence shown here is derived from an EMBL/GenBank/DDBJ whole genome shotgun (WGS) entry which is preliminary data.</text>
</comment>
<feature type="transmembrane region" description="Helical" evidence="19">
    <location>
        <begin position="52"/>
        <end position="71"/>
    </location>
</feature>
<dbReference type="EMBL" id="LKAJ02000001">
    <property type="protein sequence ID" value="MCS5711157.1"/>
    <property type="molecule type" value="Genomic_DNA"/>
</dbReference>
<evidence type="ECO:0000256" key="12">
    <source>
        <dbReference type="ARBA" id="ARBA00022695"/>
    </source>
</evidence>
<reference evidence="21" key="3">
    <citation type="submission" date="2021-06" db="EMBL/GenBank/DDBJ databases">
        <title>Genomic Description and Analysis of Intracellular Bacteria, Candidatus Berkiella cookevillensis and Candidatus Berkiella aquae.</title>
        <authorList>
            <person name="Kidane D.T."/>
            <person name="Mehari Y.T."/>
            <person name="Rice F.C."/>
            <person name="Arivett B.A."/>
            <person name="Farone A.L."/>
            <person name="Berk S.G."/>
            <person name="Farone M.B."/>
        </authorList>
    </citation>
    <scope>NUCLEOTIDE SEQUENCE</scope>
    <source>
        <strain evidence="21">HT99</strain>
    </source>
</reference>
<reference evidence="20" key="1">
    <citation type="submission" date="2015-09" db="EMBL/GenBank/DDBJ databases">
        <title>Draft Genome Sequences of Two Novel Amoeba-resistant Intranuclear Bacteria, Candidatus Berkiella cookevillensis and Candidatus Berkiella aquae.</title>
        <authorList>
            <person name="Mehari Y.T."/>
            <person name="Arivett B.A."/>
            <person name="Farone A.L."/>
            <person name="Gunderson J.H."/>
            <person name="Farone M.B."/>
        </authorList>
    </citation>
    <scope>NUCLEOTIDE SEQUENCE [LARGE SCALE GENOMIC DNA]</scope>
    <source>
        <strain evidence="20">HT99</strain>
    </source>
</reference>
<feature type="transmembrane region" description="Helical" evidence="19">
    <location>
        <begin position="136"/>
        <end position="155"/>
    </location>
</feature>
<dbReference type="Pfam" id="PF01148">
    <property type="entry name" value="CTP_transf_1"/>
    <property type="match status" value="1"/>
</dbReference>
<dbReference type="EC" id="2.7.7.41" evidence="6 18"/>
<evidence type="ECO:0000313" key="20">
    <source>
        <dbReference type="EMBL" id="KRG21175.1"/>
    </source>
</evidence>
<comment type="subcellular location">
    <subcellularLocation>
        <location evidence="2">Cell membrane</location>
        <topology evidence="2">Multi-pass membrane protein</topology>
    </subcellularLocation>
</comment>
<evidence type="ECO:0000313" key="21">
    <source>
        <dbReference type="EMBL" id="MCS5711157.1"/>
    </source>
</evidence>
<dbReference type="InterPro" id="IPR000374">
    <property type="entry name" value="PC_trans"/>
</dbReference>
<keyword evidence="17" id="KW-1208">Phospholipid metabolism</keyword>
<evidence type="ECO:0000256" key="11">
    <source>
        <dbReference type="ARBA" id="ARBA00022692"/>
    </source>
</evidence>
<gene>
    <name evidence="20" type="primary">cdsA</name>
    <name evidence="21" type="ORF">HT99x_006910</name>
    <name evidence="20" type="ORF">HT99x_01731</name>
</gene>
<dbReference type="STRING" id="295108.HT99x_01731"/>
<dbReference type="GO" id="GO:0016024">
    <property type="term" value="P:CDP-diacylglycerol biosynthetic process"/>
    <property type="evidence" value="ECO:0007669"/>
    <property type="project" value="UniProtKB-UniPathway"/>
</dbReference>
<dbReference type="PANTHER" id="PTHR46382:SF1">
    <property type="entry name" value="PHOSPHATIDATE CYTIDYLYLTRANSFERASE"/>
    <property type="match status" value="1"/>
</dbReference>
<evidence type="ECO:0000256" key="16">
    <source>
        <dbReference type="ARBA" id="ARBA00023209"/>
    </source>
</evidence>
<evidence type="ECO:0000256" key="7">
    <source>
        <dbReference type="ARBA" id="ARBA00019373"/>
    </source>
</evidence>
<evidence type="ECO:0000256" key="8">
    <source>
        <dbReference type="ARBA" id="ARBA00022475"/>
    </source>
</evidence>
<dbReference type="GO" id="GO:0004605">
    <property type="term" value="F:phosphatidate cytidylyltransferase activity"/>
    <property type="evidence" value="ECO:0007669"/>
    <property type="project" value="UniProtKB-EC"/>
</dbReference>
<feature type="transmembrane region" description="Helical" evidence="19">
    <location>
        <begin position="176"/>
        <end position="196"/>
    </location>
</feature>
<keyword evidence="9" id="KW-0444">Lipid biosynthesis</keyword>
<accession>A0A0Q9YWU2</accession>
<keyword evidence="16" id="KW-0594">Phospholipid biosynthesis</keyword>
<dbReference type="EMBL" id="LKAJ01000006">
    <property type="protein sequence ID" value="KRG21175.1"/>
    <property type="molecule type" value="Genomic_DNA"/>
</dbReference>
<evidence type="ECO:0000256" key="13">
    <source>
        <dbReference type="ARBA" id="ARBA00022989"/>
    </source>
</evidence>
<feature type="transmembrane region" description="Helical" evidence="19">
    <location>
        <begin position="107"/>
        <end position="124"/>
    </location>
</feature>
<dbReference type="AlphaFoldDB" id="A0A0Q9YWU2"/>
<keyword evidence="11 18" id="KW-0812">Transmembrane</keyword>
<dbReference type="RefSeq" id="WP_075066356.1">
    <property type="nucleotide sequence ID" value="NZ_LKAJ02000001.1"/>
</dbReference>
<proteinExistence type="inferred from homology"/>
<dbReference type="OrthoDB" id="9799199at2"/>
<evidence type="ECO:0000256" key="18">
    <source>
        <dbReference type="RuleBase" id="RU003938"/>
    </source>
</evidence>
<evidence type="ECO:0000256" key="3">
    <source>
        <dbReference type="ARBA" id="ARBA00005119"/>
    </source>
</evidence>
<dbReference type="Proteomes" id="UP000051497">
    <property type="component" value="Unassembled WGS sequence"/>
</dbReference>
<dbReference type="UniPathway" id="UPA00557">
    <property type="reaction ID" value="UER00614"/>
</dbReference>
<comment type="similarity">
    <text evidence="5 18">Belongs to the CDS family.</text>
</comment>
<keyword evidence="15 19" id="KW-0472">Membrane</keyword>
<evidence type="ECO:0000256" key="4">
    <source>
        <dbReference type="ARBA" id="ARBA00005189"/>
    </source>
</evidence>
<evidence type="ECO:0000256" key="1">
    <source>
        <dbReference type="ARBA" id="ARBA00001698"/>
    </source>
</evidence>
<evidence type="ECO:0000256" key="14">
    <source>
        <dbReference type="ARBA" id="ARBA00023098"/>
    </source>
</evidence>
<comment type="catalytic activity">
    <reaction evidence="1 18">
        <text>a 1,2-diacyl-sn-glycero-3-phosphate + CTP + H(+) = a CDP-1,2-diacyl-sn-glycerol + diphosphate</text>
        <dbReference type="Rhea" id="RHEA:16229"/>
        <dbReference type="ChEBI" id="CHEBI:15378"/>
        <dbReference type="ChEBI" id="CHEBI:33019"/>
        <dbReference type="ChEBI" id="CHEBI:37563"/>
        <dbReference type="ChEBI" id="CHEBI:58332"/>
        <dbReference type="ChEBI" id="CHEBI:58608"/>
        <dbReference type="EC" id="2.7.7.41"/>
    </reaction>
</comment>
<evidence type="ECO:0000256" key="10">
    <source>
        <dbReference type="ARBA" id="ARBA00022679"/>
    </source>
</evidence>
<keyword evidence="13 19" id="KW-1133">Transmembrane helix</keyword>